<evidence type="ECO:0000256" key="4">
    <source>
        <dbReference type="ARBA" id="ARBA00022989"/>
    </source>
</evidence>
<evidence type="ECO:0000256" key="5">
    <source>
        <dbReference type="ARBA" id="ARBA00023136"/>
    </source>
</evidence>
<reference evidence="9" key="2">
    <citation type="submission" date="2020-02" db="EMBL/GenBank/DDBJ databases">
        <authorList>
            <person name="Gilchrist C.L.M."/>
            <person name="Chooi Y.-H."/>
        </authorList>
    </citation>
    <scope>NUCLEOTIDE SEQUENCE</scope>
    <source>
        <strain evidence="9">MST-FP2251</strain>
    </source>
</reference>
<dbReference type="PANTHER" id="PTHR23501:SF109">
    <property type="entry name" value="MAJOR FACILITATOR SUPERFAMILY (MFS) PROFILE DOMAIN-CONTAINING PROTEIN-RELATED"/>
    <property type="match status" value="1"/>
</dbReference>
<reference evidence="9" key="1">
    <citation type="journal article" date="2019" name="Beilstein J. Org. Chem.">
        <title>Nanangenines: drimane sesquiterpenoids as the dominant metabolite cohort of a novel Australian fungus, Aspergillus nanangensis.</title>
        <authorList>
            <person name="Lacey H.J."/>
            <person name="Gilchrist C.L.M."/>
            <person name="Crombie A."/>
            <person name="Kalaitzis J.A."/>
            <person name="Vuong D."/>
            <person name="Rutledge P.J."/>
            <person name="Turner P."/>
            <person name="Pitt J.I."/>
            <person name="Lacey E."/>
            <person name="Chooi Y.H."/>
            <person name="Piggott A.M."/>
        </authorList>
    </citation>
    <scope>NUCLEOTIDE SEQUENCE</scope>
    <source>
        <strain evidence="9">MST-FP2251</strain>
    </source>
</reference>
<dbReference type="InterPro" id="IPR020846">
    <property type="entry name" value="MFS_dom"/>
</dbReference>
<dbReference type="PROSITE" id="PS00216">
    <property type="entry name" value="SUGAR_TRANSPORT_1"/>
    <property type="match status" value="1"/>
</dbReference>
<evidence type="ECO:0000256" key="7">
    <source>
        <dbReference type="SAM" id="Phobius"/>
    </source>
</evidence>
<comment type="caution">
    <text evidence="9">The sequence shown here is derived from an EMBL/GenBank/DDBJ whole genome shotgun (WGS) entry which is preliminary data.</text>
</comment>
<dbReference type="Gene3D" id="1.20.1250.20">
    <property type="entry name" value="MFS general substrate transporter like domains"/>
    <property type="match status" value="1"/>
</dbReference>
<gene>
    <name evidence="9" type="ORF">FE257_004856</name>
</gene>
<feature type="transmembrane region" description="Helical" evidence="7">
    <location>
        <begin position="241"/>
        <end position="262"/>
    </location>
</feature>
<dbReference type="InterPro" id="IPR053791">
    <property type="entry name" value="MFS_Tri12-like"/>
</dbReference>
<feature type="region of interest" description="Disordered" evidence="6">
    <location>
        <begin position="1"/>
        <end position="31"/>
    </location>
</feature>
<feature type="transmembrane region" description="Helical" evidence="7">
    <location>
        <begin position="137"/>
        <end position="161"/>
    </location>
</feature>
<dbReference type="GO" id="GO:0005886">
    <property type="term" value="C:plasma membrane"/>
    <property type="evidence" value="ECO:0007669"/>
    <property type="project" value="TreeGrafter"/>
</dbReference>
<feature type="transmembrane region" description="Helical" evidence="7">
    <location>
        <begin position="514"/>
        <end position="533"/>
    </location>
</feature>
<comment type="subcellular location">
    <subcellularLocation>
        <location evidence="1">Membrane</location>
        <topology evidence="1">Multi-pass membrane protein</topology>
    </subcellularLocation>
</comment>
<dbReference type="PROSITE" id="PS50850">
    <property type="entry name" value="MFS"/>
    <property type="match status" value="1"/>
</dbReference>
<feature type="transmembrane region" description="Helical" evidence="7">
    <location>
        <begin position="112"/>
        <end position="131"/>
    </location>
</feature>
<dbReference type="InterPro" id="IPR005829">
    <property type="entry name" value="Sugar_transporter_CS"/>
</dbReference>
<evidence type="ECO:0000313" key="10">
    <source>
        <dbReference type="Proteomes" id="UP001194746"/>
    </source>
</evidence>
<name>A0AAD4CAM6_ASPNN</name>
<dbReference type="Proteomes" id="UP001194746">
    <property type="component" value="Unassembled WGS sequence"/>
</dbReference>
<evidence type="ECO:0000256" key="2">
    <source>
        <dbReference type="ARBA" id="ARBA00022448"/>
    </source>
</evidence>
<dbReference type="AlphaFoldDB" id="A0AAD4CAM6"/>
<dbReference type="Pfam" id="PF06609">
    <property type="entry name" value="TRI12"/>
    <property type="match status" value="2"/>
</dbReference>
<keyword evidence="5 7" id="KW-0472">Membrane</keyword>
<dbReference type="EMBL" id="VCAU01000200">
    <property type="protein sequence ID" value="KAF9882945.1"/>
    <property type="molecule type" value="Genomic_DNA"/>
</dbReference>
<protein>
    <recommendedName>
        <fullName evidence="8">Major facilitator superfamily (MFS) profile domain-containing protein</fullName>
    </recommendedName>
</protein>
<organism evidence="9 10">
    <name type="scientific">Aspergillus nanangensis</name>
    <dbReference type="NCBI Taxonomy" id="2582783"/>
    <lineage>
        <taxon>Eukaryota</taxon>
        <taxon>Fungi</taxon>
        <taxon>Dikarya</taxon>
        <taxon>Ascomycota</taxon>
        <taxon>Pezizomycotina</taxon>
        <taxon>Eurotiomycetes</taxon>
        <taxon>Eurotiomycetidae</taxon>
        <taxon>Eurotiales</taxon>
        <taxon>Aspergillaceae</taxon>
        <taxon>Aspergillus</taxon>
        <taxon>Aspergillus subgen. Circumdati</taxon>
    </lineage>
</organism>
<evidence type="ECO:0000259" key="8">
    <source>
        <dbReference type="PROSITE" id="PS50850"/>
    </source>
</evidence>
<keyword evidence="4 7" id="KW-1133">Transmembrane helix</keyword>
<evidence type="ECO:0000256" key="6">
    <source>
        <dbReference type="SAM" id="MobiDB-lite"/>
    </source>
</evidence>
<dbReference type="InterPro" id="IPR036259">
    <property type="entry name" value="MFS_trans_sf"/>
</dbReference>
<evidence type="ECO:0000256" key="3">
    <source>
        <dbReference type="ARBA" id="ARBA00022692"/>
    </source>
</evidence>
<dbReference type="SUPFAM" id="SSF103473">
    <property type="entry name" value="MFS general substrate transporter"/>
    <property type="match status" value="1"/>
</dbReference>
<dbReference type="CDD" id="cd06179">
    <property type="entry name" value="MFS_TRI12_like"/>
    <property type="match status" value="1"/>
</dbReference>
<feature type="domain" description="Major facilitator superfamily (MFS) profile" evidence="8">
    <location>
        <begin position="46"/>
        <end position="537"/>
    </location>
</feature>
<feature type="transmembrane region" description="Helical" evidence="7">
    <location>
        <begin position="173"/>
        <end position="196"/>
    </location>
</feature>
<keyword evidence="3 7" id="KW-0812">Transmembrane</keyword>
<dbReference type="GO" id="GO:0022857">
    <property type="term" value="F:transmembrane transporter activity"/>
    <property type="evidence" value="ECO:0007669"/>
    <property type="project" value="InterPro"/>
</dbReference>
<dbReference type="InterPro" id="IPR010573">
    <property type="entry name" value="MFS_Str1/Tri12-like"/>
</dbReference>
<feature type="transmembrane region" description="Helical" evidence="7">
    <location>
        <begin position="202"/>
        <end position="221"/>
    </location>
</feature>
<keyword evidence="2" id="KW-0813">Transport</keyword>
<accession>A0AAD4CAM6</accession>
<feature type="compositionally biased region" description="Polar residues" evidence="6">
    <location>
        <begin position="1"/>
        <end position="24"/>
    </location>
</feature>
<dbReference type="PANTHER" id="PTHR23501">
    <property type="entry name" value="MAJOR FACILITATOR SUPERFAMILY"/>
    <property type="match status" value="1"/>
</dbReference>
<proteinExistence type="predicted"/>
<keyword evidence="10" id="KW-1185">Reference proteome</keyword>
<feature type="transmembrane region" description="Helical" evidence="7">
    <location>
        <begin position="274"/>
        <end position="294"/>
    </location>
</feature>
<feature type="transmembrane region" description="Helical" evidence="7">
    <location>
        <begin position="81"/>
        <end position="100"/>
    </location>
</feature>
<evidence type="ECO:0000256" key="1">
    <source>
        <dbReference type="ARBA" id="ARBA00004141"/>
    </source>
</evidence>
<sequence length="564" mass="59768">MNPATQDSMSTLEKQSHSTDNPNDAPSMEEATSLPPKYYRSIYFCGTMIACGASFASGVGGFAIAAPILNVIDADIGPSPYLLWVALSYTLTVSIGLLLIGRLSDLFGRRWFFIGGSVLGLIGCIVCAVAPNVGSLIGGTTLIGLGASSQISVIFVIAELVPMKHRFLANGFVYIWAAPFTGMGPAISYAFVVYHQSWRGCYYLMTGMNALAVVFWLLFYFPPTFQMKHPGQTAVSYVRTFDLLGLALFISGLLLFLMGLSWGGQLKPWSHPQVIATIAIGGVLLAGFACWDVYGKIDQPLVPVRLFKNFHVLWPQMVFGLYETDRIRGGLLCCLVGAGTNLGQLSSGIFGRHFGNHRWQFTIGAVVGGAFLGGMACVTPTNLPVTGALITIGSWALGYTDSIGLAMAGIVIDDQKDIGAAVGLAGCIRNTISTIGTAVYSIILTNRLAQTIPSKVPPALMSAGLPTSSIPSFLSAYATGTAEALARVPGLNDTILAAGTVAYKQASADAYRTVFFSTIAFSGVAIVFALFTADGSKMMTEDVAATLHERSSRRVVGRASIDKA</sequence>
<feature type="transmembrane region" description="Helical" evidence="7">
    <location>
        <begin position="42"/>
        <end position="69"/>
    </location>
</feature>
<evidence type="ECO:0000313" key="9">
    <source>
        <dbReference type="EMBL" id="KAF9882945.1"/>
    </source>
</evidence>